<evidence type="ECO:0000256" key="1">
    <source>
        <dbReference type="SAM" id="MobiDB-lite"/>
    </source>
</evidence>
<dbReference type="EMBL" id="HADX01003913">
    <property type="protein sequence ID" value="SBP26145.1"/>
    <property type="molecule type" value="Transcribed_RNA"/>
</dbReference>
<organism evidence="2">
    <name type="scientific">Iconisemion striatum</name>
    <dbReference type="NCBI Taxonomy" id="60296"/>
    <lineage>
        <taxon>Eukaryota</taxon>
        <taxon>Metazoa</taxon>
        <taxon>Chordata</taxon>
        <taxon>Craniata</taxon>
        <taxon>Vertebrata</taxon>
        <taxon>Euteleostomi</taxon>
        <taxon>Actinopterygii</taxon>
        <taxon>Neopterygii</taxon>
        <taxon>Teleostei</taxon>
        <taxon>Neoteleostei</taxon>
        <taxon>Acanthomorphata</taxon>
        <taxon>Ovalentaria</taxon>
        <taxon>Atherinomorphae</taxon>
        <taxon>Cyprinodontiformes</taxon>
        <taxon>Nothobranchiidae</taxon>
        <taxon>Iconisemion</taxon>
    </lineage>
</organism>
<feature type="region of interest" description="Disordered" evidence="1">
    <location>
        <begin position="62"/>
        <end position="86"/>
    </location>
</feature>
<reference evidence="2" key="2">
    <citation type="submission" date="2016-06" db="EMBL/GenBank/DDBJ databases">
        <title>The genome of a short-lived fish provides insights into sex chromosome evolution and the genetic control of aging.</title>
        <authorList>
            <person name="Reichwald K."/>
            <person name="Felder M."/>
            <person name="Petzold A."/>
            <person name="Koch P."/>
            <person name="Groth M."/>
            <person name="Platzer M."/>
        </authorList>
    </citation>
    <scope>NUCLEOTIDE SEQUENCE</scope>
    <source>
        <tissue evidence="2">Brain</tissue>
    </source>
</reference>
<feature type="non-terminal residue" evidence="2">
    <location>
        <position position="86"/>
    </location>
</feature>
<proteinExistence type="predicted"/>
<accession>A0A1A7Y853</accession>
<reference evidence="2" key="1">
    <citation type="submission" date="2016-05" db="EMBL/GenBank/DDBJ databases">
        <authorList>
            <person name="Lavstsen T."/>
            <person name="Jespersen J.S."/>
        </authorList>
    </citation>
    <scope>NUCLEOTIDE SEQUENCE</scope>
    <source>
        <tissue evidence="2">Brain</tissue>
    </source>
</reference>
<protein>
    <submittedName>
        <fullName evidence="2">Uncharacterized protein</fullName>
    </submittedName>
</protein>
<gene>
    <name evidence="2" type="primary">BX510915.1</name>
</gene>
<feature type="non-terminal residue" evidence="2">
    <location>
        <position position="1"/>
    </location>
</feature>
<name>A0A1A7Y853_9TELE</name>
<sequence length="86" mass="9672">LFGSSGASVALVSHSSMATKNNIIAHTKQQQQAERNKIICCLELEWVYCDRCGSRHPTLQHLPKAHRSQRQQHHNPIPTSEREASS</sequence>
<evidence type="ECO:0000313" key="2">
    <source>
        <dbReference type="EMBL" id="SBP26145.1"/>
    </source>
</evidence>
<feature type="compositionally biased region" description="Basic residues" evidence="1">
    <location>
        <begin position="63"/>
        <end position="73"/>
    </location>
</feature>
<dbReference type="AlphaFoldDB" id="A0A1A7Y853"/>